<name>A0AA88GVS4_NAELO</name>
<dbReference type="RefSeq" id="XP_044550758.1">
    <property type="nucleotide sequence ID" value="XM_044691937.1"/>
</dbReference>
<dbReference type="GeneID" id="68094966"/>
<feature type="domain" description="Endonuclease/exonuclease/phosphatase" evidence="1">
    <location>
        <begin position="44"/>
        <end position="106"/>
    </location>
</feature>
<comment type="caution">
    <text evidence="2">The sequence shown here is derived from an EMBL/GenBank/DDBJ whole genome shotgun (WGS) entry which is preliminary data.</text>
</comment>
<keyword evidence="3" id="KW-1185">Reference proteome</keyword>
<dbReference type="Pfam" id="PF03372">
    <property type="entry name" value="Exo_endo_phos"/>
    <property type="match status" value="1"/>
</dbReference>
<dbReference type="Gene3D" id="3.60.10.10">
    <property type="entry name" value="Endonuclease/exonuclease/phosphatase"/>
    <property type="match status" value="1"/>
</dbReference>
<dbReference type="EMBL" id="PYSW02000015">
    <property type="protein sequence ID" value="KAG2386766.1"/>
    <property type="molecule type" value="Genomic_DNA"/>
</dbReference>
<dbReference type="AlphaFoldDB" id="A0AA88GVS4"/>
<dbReference type="GO" id="GO:0003824">
    <property type="term" value="F:catalytic activity"/>
    <property type="evidence" value="ECO:0007669"/>
    <property type="project" value="InterPro"/>
</dbReference>
<organism evidence="2 3">
    <name type="scientific">Naegleria lovaniensis</name>
    <name type="common">Amoeba</name>
    <dbReference type="NCBI Taxonomy" id="51637"/>
    <lineage>
        <taxon>Eukaryota</taxon>
        <taxon>Discoba</taxon>
        <taxon>Heterolobosea</taxon>
        <taxon>Tetramitia</taxon>
        <taxon>Eutetramitia</taxon>
        <taxon>Vahlkampfiidae</taxon>
        <taxon>Naegleria</taxon>
    </lineage>
</organism>
<accession>A0AA88GVS4</accession>
<evidence type="ECO:0000313" key="3">
    <source>
        <dbReference type="Proteomes" id="UP000816034"/>
    </source>
</evidence>
<protein>
    <recommendedName>
        <fullName evidence="1">Endonuclease/exonuclease/phosphatase domain-containing protein</fullName>
    </recommendedName>
</protein>
<dbReference type="SUPFAM" id="SSF56219">
    <property type="entry name" value="DNase I-like"/>
    <property type="match status" value="1"/>
</dbReference>
<evidence type="ECO:0000313" key="2">
    <source>
        <dbReference type="EMBL" id="KAG2386766.1"/>
    </source>
</evidence>
<reference evidence="2 3" key="1">
    <citation type="journal article" date="2018" name="BMC Genomics">
        <title>The genome of Naegleria lovaniensis, the basis for a comparative approach to unravel pathogenicity factors of the human pathogenic amoeba N. fowleri.</title>
        <authorList>
            <person name="Liechti N."/>
            <person name="Schurch N."/>
            <person name="Bruggmann R."/>
            <person name="Wittwer M."/>
        </authorList>
    </citation>
    <scope>NUCLEOTIDE SEQUENCE [LARGE SCALE GENOMIC DNA]</scope>
    <source>
        <strain evidence="2 3">ATCC 30569</strain>
    </source>
</reference>
<dbReference type="Proteomes" id="UP000816034">
    <property type="component" value="Unassembled WGS sequence"/>
</dbReference>
<dbReference type="InterPro" id="IPR036691">
    <property type="entry name" value="Endo/exonu/phosph_ase_sf"/>
</dbReference>
<dbReference type="InterPro" id="IPR005135">
    <property type="entry name" value="Endo/exonuclease/phosphatase"/>
</dbReference>
<evidence type="ECO:0000259" key="1">
    <source>
        <dbReference type="Pfam" id="PF03372"/>
    </source>
</evidence>
<gene>
    <name evidence="2" type="ORF">C9374_002510</name>
</gene>
<proteinExistence type="predicted"/>
<sequence>MSLQTSSSLSSNKPQTPVQFSILNYNVNFVYTRDGLGDSNSMMVYKAILESGADLVCLQETHQGYEQFLLNYNNQELARLYPYHVFYTHGGSGGMALLSKFEFVENSEECLTLRENGVEGSWFPMHLNRVRVPIGKHSTLNHSTEFVEIQLVNIHLRPPLNDDGSATLWTAYMTNQYRLNEVQYLVSHFEKKKILQSSTEPLTSGDHTKIFKQPRIPIIMLGDYNEHDHDPALTFLTKECLYRNESTETLTPLFRDALNEFVPQTRETHRWPLKFLWGKITYWSYKRLDHCVYSVNNLKCTSCKVMDGYEDNASDHQPVLSTFALEFFQ</sequence>